<dbReference type="Gene3D" id="3.30.1140.32">
    <property type="entry name" value="Ribosomal protein S3, C-terminal domain"/>
    <property type="match status" value="1"/>
</dbReference>
<evidence type="ECO:0000256" key="2">
    <source>
        <dbReference type="ARBA" id="ARBA00022980"/>
    </source>
</evidence>
<dbReference type="GO" id="GO:0005840">
    <property type="term" value="C:ribosome"/>
    <property type="evidence" value="ECO:0007669"/>
    <property type="project" value="UniProtKB-KW"/>
</dbReference>
<dbReference type="InterPro" id="IPR057258">
    <property type="entry name" value="Ribosomal_uS3"/>
</dbReference>
<dbReference type="EMBL" id="HG994371">
    <property type="protein sequence ID" value="CAF1964365.1"/>
    <property type="molecule type" value="Genomic_DNA"/>
</dbReference>
<comment type="similarity">
    <text evidence="1">Belongs to the universal ribosomal protein uS3 family.</text>
</comment>
<keyword evidence="4" id="KW-1133">Transmembrane helix</keyword>
<name>A0A816LYY2_BRANA</name>
<evidence type="ECO:0000259" key="5">
    <source>
        <dbReference type="Pfam" id="PF00189"/>
    </source>
</evidence>
<dbReference type="AlphaFoldDB" id="A0A816LYY2"/>
<organism evidence="6">
    <name type="scientific">Brassica napus</name>
    <name type="common">Rape</name>
    <dbReference type="NCBI Taxonomy" id="3708"/>
    <lineage>
        <taxon>Eukaryota</taxon>
        <taxon>Viridiplantae</taxon>
        <taxon>Streptophyta</taxon>
        <taxon>Embryophyta</taxon>
        <taxon>Tracheophyta</taxon>
        <taxon>Spermatophyta</taxon>
        <taxon>Magnoliopsida</taxon>
        <taxon>eudicotyledons</taxon>
        <taxon>Gunneridae</taxon>
        <taxon>Pentapetalae</taxon>
        <taxon>rosids</taxon>
        <taxon>malvids</taxon>
        <taxon>Brassicales</taxon>
        <taxon>Brassicaceae</taxon>
        <taxon>Brassiceae</taxon>
        <taxon>Brassica</taxon>
    </lineage>
</organism>
<dbReference type="InterPro" id="IPR036419">
    <property type="entry name" value="Ribosomal_S3_C_sf"/>
</dbReference>
<sequence>MTLYGSDRRWVVNRDLCAIAQAESLRYKILGVVISLADFGIILYMACYNVFRFVMKSGAKGCEVIVCGKLRAARAKSMNFKSFESFNQNLTIYL</sequence>
<proteinExistence type="inferred from homology"/>
<dbReference type="Pfam" id="PF00189">
    <property type="entry name" value="Ribosomal_S3_C"/>
    <property type="match status" value="1"/>
</dbReference>
<feature type="transmembrane region" description="Helical" evidence="4">
    <location>
        <begin position="29"/>
        <end position="51"/>
    </location>
</feature>
<evidence type="ECO:0000256" key="3">
    <source>
        <dbReference type="ARBA" id="ARBA00023274"/>
    </source>
</evidence>
<protein>
    <submittedName>
        <fullName evidence="6">(rape) hypothetical protein</fullName>
    </submittedName>
</protein>
<dbReference type="GO" id="GO:1990904">
    <property type="term" value="C:ribonucleoprotein complex"/>
    <property type="evidence" value="ECO:0007669"/>
    <property type="project" value="UniProtKB-KW"/>
</dbReference>
<evidence type="ECO:0000313" key="6">
    <source>
        <dbReference type="EMBL" id="CAF1964365.1"/>
    </source>
</evidence>
<gene>
    <name evidence="6" type="ORF">DARMORV10_C07P12850.1</name>
</gene>
<dbReference type="PANTHER" id="PTHR11760:SF69">
    <property type="entry name" value="SMALL RIBOSOMAL SUBUNIT PROTEIN US3X-RELATED"/>
    <property type="match status" value="1"/>
</dbReference>
<evidence type="ECO:0000256" key="1">
    <source>
        <dbReference type="ARBA" id="ARBA00010761"/>
    </source>
</evidence>
<dbReference type="Proteomes" id="UP001295469">
    <property type="component" value="Chromosome C07"/>
</dbReference>
<dbReference type="SUPFAM" id="SSF54821">
    <property type="entry name" value="Ribosomal protein S3 C-terminal domain"/>
    <property type="match status" value="1"/>
</dbReference>
<accession>A0A816LYY2</accession>
<dbReference type="InterPro" id="IPR001351">
    <property type="entry name" value="Ribosomal_uS3_C"/>
</dbReference>
<evidence type="ECO:0000256" key="4">
    <source>
        <dbReference type="SAM" id="Phobius"/>
    </source>
</evidence>
<feature type="domain" description="Small ribosomal subunit protein uS3 C-terminal" evidence="5">
    <location>
        <begin position="46"/>
        <end position="82"/>
    </location>
</feature>
<dbReference type="PANTHER" id="PTHR11760">
    <property type="entry name" value="30S/40S RIBOSOMAL PROTEIN S3"/>
    <property type="match status" value="1"/>
</dbReference>
<keyword evidence="4" id="KW-0812">Transmembrane</keyword>
<keyword evidence="3" id="KW-0687">Ribonucleoprotein</keyword>
<keyword evidence="2" id="KW-0689">Ribosomal protein</keyword>
<reference evidence="6" key="1">
    <citation type="submission" date="2021-01" db="EMBL/GenBank/DDBJ databases">
        <authorList>
            <consortium name="Genoscope - CEA"/>
            <person name="William W."/>
        </authorList>
    </citation>
    <scope>NUCLEOTIDE SEQUENCE</scope>
</reference>
<keyword evidence="4" id="KW-0472">Membrane</keyword>